<dbReference type="Proteomes" id="UP001217485">
    <property type="component" value="Unassembled WGS sequence"/>
</dbReference>
<dbReference type="RefSeq" id="WP_272100384.1">
    <property type="nucleotide sequence ID" value="NZ_JAQNDK010000004.1"/>
</dbReference>
<name>A0ABT5C7P8_9BACT</name>
<keyword evidence="5" id="KW-1185">Reference proteome</keyword>
<sequence length="271" mass="29997">MSTESDAKLRTLVVEDEWAARDYLVELLDGSNLAQVAGAVSSAGEAREILLGEGRRAFDVVFLDVRLSGGRNEGLDIARELAALQGAPLLVLATAFHTHALEAYDLGVSDYLLKPFTEQRVEQCLKRLRARDPRPERAGPLRIAARRNKGLVLFDRDEVWAFEAAERLTQVHTSHGVFDIDLSLAAIESSFGRSFVRVHRNWLINVAHVKELTREGETRVWVGDGLAAHGRGVHVPVARERAQQVLDSLLANTAGLRRGNEPTRSRRRGDA</sequence>
<organism evidence="4 5">
    <name type="scientific">Sorangium atrum</name>
    <dbReference type="NCBI Taxonomy" id="2995308"/>
    <lineage>
        <taxon>Bacteria</taxon>
        <taxon>Pseudomonadati</taxon>
        <taxon>Myxococcota</taxon>
        <taxon>Polyangia</taxon>
        <taxon>Polyangiales</taxon>
        <taxon>Polyangiaceae</taxon>
        <taxon>Sorangium</taxon>
    </lineage>
</organism>
<dbReference type="PANTHER" id="PTHR37299:SF1">
    <property type="entry name" value="STAGE 0 SPORULATION PROTEIN A HOMOLOG"/>
    <property type="match status" value="1"/>
</dbReference>
<dbReference type="Gene3D" id="3.40.50.2300">
    <property type="match status" value="1"/>
</dbReference>
<keyword evidence="4" id="KW-0238">DNA-binding</keyword>
<evidence type="ECO:0000313" key="5">
    <source>
        <dbReference type="Proteomes" id="UP001217485"/>
    </source>
</evidence>
<feature type="domain" description="HTH LytTR-type" evidence="3">
    <location>
        <begin position="143"/>
        <end position="251"/>
    </location>
</feature>
<accession>A0ABT5C7P8</accession>
<dbReference type="PROSITE" id="PS50110">
    <property type="entry name" value="RESPONSE_REGULATORY"/>
    <property type="match status" value="1"/>
</dbReference>
<dbReference type="PANTHER" id="PTHR37299">
    <property type="entry name" value="TRANSCRIPTIONAL REGULATOR-RELATED"/>
    <property type="match status" value="1"/>
</dbReference>
<dbReference type="InterPro" id="IPR046947">
    <property type="entry name" value="LytR-like"/>
</dbReference>
<dbReference type="Gene3D" id="2.40.50.1020">
    <property type="entry name" value="LytTr DNA-binding domain"/>
    <property type="match status" value="1"/>
</dbReference>
<dbReference type="PROSITE" id="PS50930">
    <property type="entry name" value="HTH_LYTTR"/>
    <property type="match status" value="1"/>
</dbReference>
<feature type="modified residue" description="4-aspartylphosphate" evidence="1">
    <location>
        <position position="64"/>
    </location>
</feature>
<dbReference type="SMART" id="SM00448">
    <property type="entry name" value="REC"/>
    <property type="match status" value="1"/>
</dbReference>
<evidence type="ECO:0000259" key="2">
    <source>
        <dbReference type="PROSITE" id="PS50110"/>
    </source>
</evidence>
<dbReference type="SMART" id="SM00850">
    <property type="entry name" value="LytTR"/>
    <property type="match status" value="1"/>
</dbReference>
<dbReference type="EMBL" id="JAQNDK010000004">
    <property type="protein sequence ID" value="MDC0682451.1"/>
    <property type="molecule type" value="Genomic_DNA"/>
</dbReference>
<evidence type="ECO:0000259" key="3">
    <source>
        <dbReference type="PROSITE" id="PS50930"/>
    </source>
</evidence>
<dbReference type="GO" id="GO:0003677">
    <property type="term" value="F:DNA binding"/>
    <property type="evidence" value="ECO:0007669"/>
    <property type="project" value="UniProtKB-KW"/>
</dbReference>
<feature type="domain" description="Response regulatory" evidence="2">
    <location>
        <begin position="10"/>
        <end position="129"/>
    </location>
</feature>
<dbReference type="InterPro" id="IPR011006">
    <property type="entry name" value="CheY-like_superfamily"/>
</dbReference>
<evidence type="ECO:0000313" key="4">
    <source>
        <dbReference type="EMBL" id="MDC0682451.1"/>
    </source>
</evidence>
<dbReference type="InterPro" id="IPR007492">
    <property type="entry name" value="LytTR_DNA-bd_dom"/>
</dbReference>
<evidence type="ECO:0000256" key="1">
    <source>
        <dbReference type="PROSITE-ProRule" id="PRU00169"/>
    </source>
</evidence>
<dbReference type="InterPro" id="IPR001789">
    <property type="entry name" value="Sig_transdc_resp-reg_receiver"/>
</dbReference>
<dbReference type="SUPFAM" id="SSF52172">
    <property type="entry name" value="CheY-like"/>
    <property type="match status" value="1"/>
</dbReference>
<dbReference type="Pfam" id="PF04397">
    <property type="entry name" value="LytTR"/>
    <property type="match status" value="1"/>
</dbReference>
<keyword evidence="1" id="KW-0597">Phosphoprotein</keyword>
<proteinExistence type="predicted"/>
<protein>
    <submittedName>
        <fullName evidence="4">LytTR family DNA-binding domain-containing protein</fullName>
    </submittedName>
</protein>
<comment type="caution">
    <text evidence="4">The sequence shown here is derived from an EMBL/GenBank/DDBJ whole genome shotgun (WGS) entry which is preliminary data.</text>
</comment>
<gene>
    <name evidence="4" type="ORF">POL72_32275</name>
</gene>
<dbReference type="Pfam" id="PF00072">
    <property type="entry name" value="Response_reg"/>
    <property type="match status" value="1"/>
</dbReference>
<reference evidence="4 5" key="1">
    <citation type="submission" date="2023-01" db="EMBL/GenBank/DDBJ databases">
        <title>Minimal conservation of predation-associated metabolite biosynthetic gene clusters underscores biosynthetic potential of Myxococcota including descriptions for ten novel species: Archangium lansinium sp. nov., Myxococcus landrumus sp. nov., Nannocystis bai.</title>
        <authorList>
            <person name="Ahearne A."/>
            <person name="Stevens C."/>
            <person name="Dowd S."/>
        </authorList>
    </citation>
    <scope>NUCLEOTIDE SEQUENCE [LARGE SCALE GENOMIC DNA]</scope>
    <source>
        <strain evidence="4 5">WIWO2</strain>
    </source>
</reference>